<sequence length="156" mass="18124">MPRPYRAPIMFNGHEIKAAGVLLYAVDSDQKIWVLLRTTKNKGFSDFGGKNEPSDQTPLDLAIRKCVSESCQVLEAQKLKEIIDPEFYDHIKGSKYILYYAKIDKIDLNEMQSRDVEMEGNHEFKWFLNGVAPKHCRIAPLNIIQRIKQLEEKERK</sequence>
<evidence type="ECO:0000313" key="1">
    <source>
        <dbReference type="EMBL" id="CAI9975484.1"/>
    </source>
</evidence>
<dbReference type="AlphaFoldDB" id="A0AA86RP48"/>
<evidence type="ECO:0008006" key="4">
    <source>
        <dbReference type="Google" id="ProtNLM"/>
    </source>
</evidence>
<accession>A0AA86RP48</accession>
<comment type="caution">
    <text evidence="1">The sequence shown here is derived from an EMBL/GenBank/DDBJ whole genome shotgun (WGS) entry which is preliminary data.</text>
</comment>
<proteinExistence type="predicted"/>
<reference evidence="2 3" key="2">
    <citation type="submission" date="2024-07" db="EMBL/GenBank/DDBJ databases">
        <authorList>
            <person name="Akdeniz Z."/>
        </authorList>
    </citation>
    <scope>NUCLEOTIDE SEQUENCE [LARGE SCALE GENOMIC DNA]</scope>
</reference>
<dbReference type="EMBL" id="CATOUU010001169">
    <property type="protein sequence ID" value="CAI9975484.1"/>
    <property type="molecule type" value="Genomic_DNA"/>
</dbReference>
<organism evidence="1">
    <name type="scientific">Hexamita inflata</name>
    <dbReference type="NCBI Taxonomy" id="28002"/>
    <lineage>
        <taxon>Eukaryota</taxon>
        <taxon>Metamonada</taxon>
        <taxon>Diplomonadida</taxon>
        <taxon>Hexamitidae</taxon>
        <taxon>Hexamitinae</taxon>
        <taxon>Hexamita</taxon>
    </lineage>
</organism>
<dbReference type="EMBL" id="CAXDID020000020">
    <property type="protein sequence ID" value="CAL5986652.1"/>
    <property type="molecule type" value="Genomic_DNA"/>
</dbReference>
<dbReference type="Proteomes" id="UP001642409">
    <property type="component" value="Unassembled WGS sequence"/>
</dbReference>
<keyword evidence="3" id="KW-1185">Reference proteome</keyword>
<reference evidence="1" key="1">
    <citation type="submission" date="2023-06" db="EMBL/GenBank/DDBJ databases">
        <authorList>
            <person name="Kurt Z."/>
        </authorList>
    </citation>
    <scope>NUCLEOTIDE SEQUENCE</scope>
</reference>
<name>A0AA86RP48_9EUKA</name>
<evidence type="ECO:0000313" key="2">
    <source>
        <dbReference type="EMBL" id="CAL5986652.1"/>
    </source>
</evidence>
<protein>
    <recommendedName>
        <fullName evidence="4">Nudix hydrolase domain-containing protein</fullName>
    </recommendedName>
</protein>
<evidence type="ECO:0000313" key="3">
    <source>
        <dbReference type="Proteomes" id="UP001642409"/>
    </source>
</evidence>
<gene>
    <name evidence="1" type="ORF">HINF_LOCUS63129</name>
    <name evidence="2" type="ORF">HINF_LOCUS9514</name>
</gene>